<dbReference type="GeneID" id="36409159"/>
<keyword evidence="2" id="KW-1185">Reference proteome</keyword>
<protein>
    <submittedName>
        <fullName evidence="1">Uncharacterized protein</fullName>
    </submittedName>
</protein>
<evidence type="ECO:0000313" key="1">
    <source>
        <dbReference type="EMBL" id="CEG43814.1"/>
    </source>
</evidence>
<reference evidence="2" key="1">
    <citation type="submission" date="2014-09" db="EMBL/GenBank/DDBJ databases">
        <authorList>
            <person name="Sharma Rahul"/>
            <person name="Thines Marco"/>
        </authorList>
    </citation>
    <scope>NUCLEOTIDE SEQUENCE [LARGE SCALE GENOMIC DNA]</scope>
</reference>
<dbReference type="AlphaFoldDB" id="A0A0P1ASJ0"/>
<organism evidence="1 2">
    <name type="scientific">Plasmopara halstedii</name>
    <name type="common">Downy mildew of sunflower</name>
    <dbReference type="NCBI Taxonomy" id="4781"/>
    <lineage>
        <taxon>Eukaryota</taxon>
        <taxon>Sar</taxon>
        <taxon>Stramenopiles</taxon>
        <taxon>Oomycota</taxon>
        <taxon>Peronosporomycetes</taxon>
        <taxon>Peronosporales</taxon>
        <taxon>Peronosporaceae</taxon>
        <taxon>Plasmopara</taxon>
    </lineage>
</organism>
<dbReference type="RefSeq" id="XP_024580183.1">
    <property type="nucleotide sequence ID" value="XM_024729846.1"/>
</dbReference>
<dbReference type="EMBL" id="CCYD01000810">
    <property type="protein sequence ID" value="CEG43814.1"/>
    <property type="molecule type" value="Genomic_DNA"/>
</dbReference>
<accession>A0A0P1ASJ0</accession>
<proteinExistence type="predicted"/>
<evidence type="ECO:0000313" key="2">
    <source>
        <dbReference type="Proteomes" id="UP000054928"/>
    </source>
</evidence>
<dbReference type="Proteomes" id="UP000054928">
    <property type="component" value="Unassembled WGS sequence"/>
</dbReference>
<name>A0A0P1ASJ0_PLAHL</name>
<sequence length="80" mass="8964">MNSREEKHCAFLQKRQQFTGHRSSDLLILQVESENVAVSITLRRGAFGLLGVREACASIVQLKRSILAHGPFRLSTLSKK</sequence>